<dbReference type="InterPro" id="IPR001680">
    <property type="entry name" value="WD40_rpt"/>
</dbReference>
<evidence type="ECO:0000313" key="6">
    <source>
        <dbReference type="Proteomes" id="UP000002009"/>
    </source>
</evidence>
<feature type="region of interest" description="Disordered" evidence="4">
    <location>
        <begin position="216"/>
        <end position="237"/>
    </location>
</feature>
<dbReference type="AlphaFoldDB" id="C1EA17"/>
<organism evidence="5 6">
    <name type="scientific">Micromonas commoda (strain RCC299 / NOUM17 / CCMP2709)</name>
    <name type="common">Picoplanktonic green alga</name>
    <dbReference type="NCBI Taxonomy" id="296587"/>
    <lineage>
        <taxon>Eukaryota</taxon>
        <taxon>Viridiplantae</taxon>
        <taxon>Chlorophyta</taxon>
        <taxon>Mamiellophyceae</taxon>
        <taxon>Mamiellales</taxon>
        <taxon>Mamiellaceae</taxon>
        <taxon>Micromonas</taxon>
    </lineage>
</organism>
<feature type="region of interest" description="Disordered" evidence="4">
    <location>
        <begin position="1"/>
        <end position="53"/>
    </location>
</feature>
<dbReference type="InParanoid" id="C1EA17"/>
<dbReference type="KEGG" id="mis:MICPUN_101389"/>
<feature type="repeat" description="WD" evidence="3">
    <location>
        <begin position="116"/>
        <end position="158"/>
    </location>
</feature>
<dbReference type="PANTHER" id="PTHR22874">
    <property type="entry name" value="ACTIVATING MOLECULE IN BECN1-REGULATED AUTOPHAGY PROTEIN 1"/>
    <property type="match status" value="1"/>
</dbReference>
<dbReference type="PROSITE" id="PS00678">
    <property type="entry name" value="WD_REPEATS_1"/>
    <property type="match status" value="1"/>
</dbReference>
<gene>
    <name evidence="5" type="ORF">MICPUN_101389</name>
</gene>
<sequence>MFAQIRARELDPTGRLGQAARGGDPSTSGRRADPSFGSRVAPQHDPDASSLDRSLASWAEADSLSNCTATYSELRPAPRSTIAAAFSPDGRTLASTHGDHTVKLIDCATGRCLATLAGHRRTPWVVRFHPTNPNVLASGSLDHEVRLWNARTSECVLRFDFGKPIASLAFHPEGDILAVASGHKLYTWRYAAAMRADWEARIDGDVPRGDAMDANAVHASSREGGLREDTRDDAGGSRWTASAAYVGGFPSRSRGTVAGAMGAEGAEGADPDALAVPYISLRTRRSLRAVHFHPHGAPMLLSAEVNETSEHDTAVPPLRAVTAPPPAGEWETAYAAASAAAAAAMGGNGGGLGGGGGHGLPSRGAESGADGGGSRTTYIAARSSNPGSPTLSSRPSADADDLDELARLRVRSPANNAEAMDVDNQPGGEDTRGGGARRSRSSRGGRLPTTARQQLFQTPGASTSTAAAAAATAAYQSAQNARGLRVLDPGAPTDQASRDAAAAAAAAASADRAVDQPCTVKLKIWRYDKKNPLAPLSDARLVIPHAVLCSEMGAHFSPCGRLLAACVACVPKDAEDPAPGEPIPRLVYELRVYSLEEQNFGEVLAARSVRAAHCLTSIQFSPTSEHVLLAYGRRHSSLLLLVADGGSCITVHTILEVYRIADMSLVRVLPSAEDEVNVACFHPAAGGGLAYGTKEGRLRILRHDKPPPRSASKRPMAIGRCLEDELLEVLDWSGLDADADGLPNGNSGSDTD</sequence>
<dbReference type="Gene3D" id="2.130.10.10">
    <property type="entry name" value="YVTN repeat-like/Quinoprotein amine dehydrogenase"/>
    <property type="match status" value="1"/>
</dbReference>
<dbReference type="GeneID" id="8244811"/>
<keyword evidence="6" id="KW-1185">Reference proteome</keyword>
<dbReference type="InterPro" id="IPR015943">
    <property type="entry name" value="WD40/YVTN_repeat-like_dom_sf"/>
</dbReference>
<dbReference type="PROSITE" id="PS50294">
    <property type="entry name" value="WD_REPEATS_REGION"/>
    <property type="match status" value="1"/>
</dbReference>
<evidence type="ECO:0000256" key="1">
    <source>
        <dbReference type="ARBA" id="ARBA00022574"/>
    </source>
</evidence>
<dbReference type="GO" id="GO:1990756">
    <property type="term" value="F:ubiquitin-like ligase-substrate adaptor activity"/>
    <property type="evidence" value="ECO:0007669"/>
    <property type="project" value="TreeGrafter"/>
</dbReference>
<dbReference type="Proteomes" id="UP000002009">
    <property type="component" value="Chromosome 7"/>
</dbReference>
<dbReference type="FunCoup" id="C1EA17">
    <property type="interactions" value="684"/>
</dbReference>
<reference evidence="5 6" key="1">
    <citation type="journal article" date="2009" name="Science">
        <title>Green evolution and dynamic adaptations revealed by genomes of the marine picoeukaryotes Micromonas.</title>
        <authorList>
            <person name="Worden A.Z."/>
            <person name="Lee J.H."/>
            <person name="Mock T."/>
            <person name="Rouze P."/>
            <person name="Simmons M.P."/>
            <person name="Aerts A.L."/>
            <person name="Allen A.E."/>
            <person name="Cuvelier M.L."/>
            <person name="Derelle E."/>
            <person name="Everett M.V."/>
            <person name="Foulon E."/>
            <person name="Grimwood J."/>
            <person name="Gundlach H."/>
            <person name="Henrissat B."/>
            <person name="Napoli C."/>
            <person name="McDonald S.M."/>
            <person name="Parker M.S."/>
            <person name="Rombauts S."/>
            <person name="Salamov A."/>
            <person name="Von Dassow P."/>
            <person name="Badger J.H."/>
            <person name="Coutinho P.M."/>
            <person name="Demir E."/>
            <person name="Dubchak I."/>
            <person name="Gentemann C."/>
            <person name="Eikrem W."/>
            <person name="Gready J.E."/>
            <person name="John U."/>
            <person name="Lanier W."/>
            <person name="Lindquist E.A."/>
            <person name="Lucas S."/>
            <person name="Mayer K.F."/>
            <person name="Moreau H."/>
            <person name="Not F."/>
            <person name="Otillar R."/>
            <person name="Panaud O."/>
            <person name="Pangilinan J."/>
            <person name="Paulsen I."/>
            <person name="Piegu B."/>
            <person name="Poliakov A."/>
            <person name="Robbens S."/>
            <person name="Schmutz J."/>
            <person name="Toulza E."/>
            <person name="Wyss T."/>
            <person name="Zelensky A."/>
            <person name="Zhou K."/>
            <person name="Armbrust E.V."/>
            <person name="Bhattacharya D."/>
            <person name="Goodenough U.W."/>
            <person name="Van de Peer Y."/>
            <person name="Grigoriev I.V."/>
        </authorList>
    </citation>
    <scope>NUCLEOTIDE SEQUENCE [LARGE SCALE GENOMIC DNA]</scope>
    <source>
        <strain evidence="6">RCC299 / NOUM17</strain>
    </source>
</reference>
<dbReference type="EMBL" id="CP001328">
    <property type="protein sequence ID" value="ACO64778.1"/>
    <property type="molecule type" value="Genomic_DNA"/>
</dbReference>
<evidence type="ECO:0000256" key="3">
    <source>
        <dbReference type="PROSITE-ProRule" id="PRU00221"/>
    </source>
</evidence>
<dbReference type="SMART" id="SM00320">
    <property type="entry name" value="WD40"/>
    <property type="match status" value="4"/>
</dbReference>
<dbReference type="PROSITE" id="PS50082">
    <property type="entry name" value="WD_REPEATS_2"/>
    <property type="match status" value="1"/>
</dbReference>
<feature type="compositionally biased region" description="Basic and acidic residues" evidence="4">
    <location>
        <begin position="1"/>
        <end position="12"/>
    </location>
</feature>
<dbReference type="RefSeq" id="XP_002503520.1">
    <property type="nucleotide sequence ID" value="XM_002503474.1"/>
</dbReference>
<dbReference type="GO" id="GO:0080008">
    <property type="term" value="C:Cul4-RING E3 ubiquitin ligase complex"/>
    <property type="evidence" value="ECO:0007669"/>
    <property type="project" value="TreeGrafter"/>
</dbReference>
<evidence type="ECO:0000313" key="5">
    <source>
        <dbReference type="EMBL" id="ACO64778.1"/>
    </source>
</evidence>
<protein>
    <submittedName>
        <fullName evidence="5">Uncharacterized protein</fullName>
    </submittedName>
</protein>
<feature type="compositionally biased region" description="Basic and acidic residues" evidence="4">
    <location>
        <begin position="220"/>
        <end position="235"/>
    </location>
</feature>
<dbReference type="OrthoDB" id="6363363at2759"/>
<dbReference type="InterPro" id="IPR019775">
    <property type="entry name" value="WD40_repeat_CS"/>
</dbReference>
<dbReference type="GO" id="GO:0000423">
    <property type="term" value="P:mitophagy"/>
    <property type="evidence" value="ECO:0007669"/>
    <property type="project" value="TreeGrafter"/>
</dbReference>
<keyword evidence="2" id="KW-0677">Repeat</keyword>
<dbReference type="Pfam" id="PF00400">
    <property type="entry name" value="WD40"/>
    <property type="match status" value="2"/>
</dbReference>
<dbReference type="InterPro" id="IPR011044">
    <property type="entry name" value="Quino_amine_DH_bsu"/>
</dbReference>
<dbReference type="OMA" id="HLHHDTM"/>
<dbReference type="PANTHER" id="PTHR22874:SF1">
    <property type="entry name" value="ACTIVATING MOLECULE IN BECN1-REGULATED AUTOPHAGY PROTEIN 1"/>
    <property type="match status" value="1"/>
</dbReference>
<proteinExistence type="predicted"/>
<accession>C1EA17</accession>
<dbReference type="eggNOG" id="KOG0266">
    <property type="taxonomic scope" value="Eukaryota"/>
</dbReference>
<evidence type="ECO:0000256" key="4">
    <source>
        <dbReference type="SAM" id="MobiDB-lite"/>
    </source>
</evidence>
<name>C1EA17_MICCC</name>
<feature type="compositionally biased region" description="Polar residues" evidence="4">
    <location>
        <begin position="382"/>
        <end position="395"/>
    </location>
</feature>
<dbReference type="STRING" id="296587.C1EA17"/>
<dbReference type="InterPro" id="IPR052596">
    <property type="entry name" value="AMBRA1_autophagy"/>
</dbReference>
<evidence type="ECO:0000256" key="2">
    <source>
        <dbReference type="ARBA" id="ARBA00022737"/>
    </source>
</evidence>
<dbReference type="GO" id="GO:0000045">
    <property type="term" value="P:autophagosome assembly"/>
    <property type="evidence" value="ECO:0007669"/>
    <property type="project" value="TreeGrafter"/>
</dbReference>
<feature type="region of interest" description="Disordered" evidence="4">
    <location>
        <begin position="354"/>
        <end position="453"/>
    </location>
</feature>
<keyword evidence="1 3" id="KW-0853">WD repeat</keyword>
<dbReference type="SUPFAM" id="SSF50969">
    <property type="entry name" value="YVTN repeat-like/Quinoprotein amine dehydrogenase"/>
    <property type="match status" value="1"/>
</dbReference>